<protein>
    <submittedName>
        <fullName evidence="1">Uncharacterized protein</fullName>
    </submittedName>
</protein>
<keyword evidence="2" id="KW-1185">Reference proteome</keyword>
<evidence type="ECO:0000313" key="1">
    <source>
        <dbReference type="EMBL" id="UYQ93638.1"/>
    </source>
</evidence>
<organism evidence="1 2">
    <name type="scientific">Chitinophaga horti</name>
    <dbReference type="NCBI Taxonomy" id="2920382"/>
    <lineage>
        <taxon>Bacteria</taxon>
        <taxon>Pseudomonadati</taxon>
        <taxon>Bacteroidota</taxon>
        <taxon>Chitinophagia</taxon>
        <taxon>Chitinophagales</taxon>
        <taxon>Chitinophagaceae</taxon>
        <taxon>Chitinophaga</taxon>
    </lineage>
</organism>
<gene>
    <name evidence="1" type="ORF">MKQ68_00800</name>
</gene>
<reference evidence="1" key="1">
    <citation type="submission" date="2022-10" db="EMBL/GenBank/DDBJ databases">
        <title>Chitinophaga sp. nov., isolated from soil.</title>
        <authorList>
            <person name="Jeon C.O."/>
        </authorList>
    </citation>
    <scope>NUCLEOTIDE SEQUENCE</scope>
    <source>
        <strain evidence="1">R8</strain>
    </source>
</reference>
<sequence>MQTLNAPGQVKTIKPNGRTAVVTVDVPSFTVNVGKEEKLAAGALNSHVSDRKWVSIIRKPTRKGGYSGL</sequence>
<proteinExistence type="predicted"/>
<dbReference type="RefSeq" id="WP_244837350.1">
    <property type="nucleotide sequence ID" value="NZ_CP107006.1"/>
</dbReference>
<dbReference type="EMBL" id="CP107006">
    <property type="protein sequence ID" value="UYQ93638.1"/>
    <property type="molecule type" value="Genomic_DNA"/>
</dbReference>
<name>A0ABY6J1U2_9BACT</name>
<evidence type="ECO:0000313" key="2">
    <source>
        <dbReference type="Proteomes" id="UP001162741"/>
    </source>
</evidence>
<dbReference type="Proteomes" id="UP001162741">
    <property type="component" value="Chromosome"/>
</dbReference>
<accession>A0ABY6J1U2</accession>